<dbReference type="PANTHER" id="PTHR11070">
    <property type="entry name" value="UVRD / RECB / PCRA DNA HELICASE FAMILY MEMBER"/>
    <property type="match status" value="1"/>
</dbReference>
<accession>W1Y2G0</accession>
<evidence type="ECO:0000256" key="3">
    <source>
        <dbReference type="ARBA" id="ARBA00022806"/>
    </source>
</evidence>
<name>W1Y2G0_9ZZZZ</name>
<keyword evidence="3 8" id="KW-0347">Helicase</keyword>
<dbReference type="Gene3D" id="3.40.50.300">
    <property type="entry name" value="P-loop containing nucleotide triphosphate hydrolases"/>
    <property type="match status" value="1"/>
</dbReference>
<evidence type="ECO:0000256" key="2">
    <source>
        <dbReference type="ARBA" id="ARBA00022801"/>
    </source>
</evidence>
<dbReference type="Gene3D" id="1.10.10.160">
    <property type="match status" value="1"/>
</dbReference>
<dbReference type="GO" id="GO:0033202">
    <property type="term" value="C:DNA helicase complex"/>
    <property type="evidence" value="ECO:0007669"/>
    <property type="project" value="TreeGrafter"/>
</dbReference>
<dbReference type="GO" id="GO:0016787">
    <property type="term" value="F:hydrolase activity"/>
    <property type="evidence" value="ECO:0007669"/>
    <property type="project" value="UniProtKB-KW"/>
</dbReference>
<proteinExistence type="predicted"/>
<evidence type="ECO:0000256" key="1">
    <source>
        <dbReference type="ARBA" id="ARBA00022741"/>
    </source>
</evidence>
<dbReference type="SUPFAM" id="SSF52540">
    <property type="entry name" value="P-loop containing nucleoside triphosphate hydrolases"/>
    <property type="match status" value="1"/>
</dbReference>
<dbReference type="InterPro" id="IPR000212">
    <property type="entry name" value="DNA_helicase_UvrD/REP"/>
</dbReference>
<feature type="non-terminal residue" evidence="8">
    <location>
        <position position="1"/>
    </location>
</feature>
<keyword evidence="6" id="KW-0413">Isomerase</keyword>
<comment type="caution">
    <text evidence="8">The sequence shown here is derived from an EMBL/GenBank/DDBJ whole genome shotgun (WGS) entry which is preliminary data.</text>
</comment>
<dbReference type="InterPro" id="IPR013986">
    <property type="entry name" value="DExx_box_DNA_helicase_dom_sf"/>
</dbReference>
<evidence type="ECO:0000259" key="7">
    <source>
        <dbReference type="PROSITE" id="PS51198"/>
    </source>
</evidence>
<protein>
    <submittedName>
        <fullName evidence="8">ATP-dependent DNA helicase PcrA</fullName>
    </submittedName>
</protein>
<evidence type="ECO:0000256" key="6">
    <source>
        <dbReference type="ARBA" id="ARBA00023235"/>
    </source>
</evidence>
<dbReference type="EMBL" id="AZMM01009010">
    <property type="protein sequence ID" value="ETJ36733.1"/>
    <property type="molecule type" value="Genomic_DNA"/>
</dbReference>
<dbReference type="GO" id="GO:0043138">
    <property type="term" value="F:3'-5' DNA helicase activity"/>
    <property type="evidence" value="ECO:0007669"/>
    <property type="project" value="TreeGrafter"/>
</dbReference>
<dbReference type="GO" id="GO:0003677">
    <property type="term" value="F:DNA binding"/>
    <property type="evidence" value="ECO:0007669"/>
    <property type="project" value="UniProtKB-KW"/>
</dbReference>
<organism evidence="8">
    <name type="scientific">human gut metagenome</name>
    <dbReference type="NCBI Taxonomy" id="408170"/>
    <lineage>
        <taxon>unclassified sequences</taxon>
        <taxon>metagenomes</taxon>
        <taxon>organismal metagenomes</taxon>
    </lineage>
</organism>
<dbReference type="GO" id="GO:0005524">
    <property type="term" value="F:ATP binding"/>
    <property type="evidence" value="ECO:0007669"/>
    <property type="project" value="UniProtKB-KW"/>
</dbReference>
<dbReference type="InterPro" id="IPR027417">
    <property type="entry name" value="P-loop_NTPase"/>
</dbReference>
<feature type="non-terminal residue" evidence="8">
    <location>
        <position position="120"/>
    </location>
</feature>
<dbReference type="GO" id="GO:0000725">
    <property type="term" value="P:recombinational repair"/>
    <property type="evidence" value="ECO:0007669"/>
    <property type="project" value="TreeGrafter"/>
</dbReference>
<dbReference type="GO" id="GO:0005829">
    <property type="term" value="C:cytosol"/>
    <property type="evidence" value="ECO:0007669"/>
    <property type="project" value="TreeGrafter"/>
</dbReference>
<keyword evidence="1" id="KW-0547">Nucleotide-binding</keyword>
<dbReference type="PANTHER" id="PTHR11070:SF2">
    <property type="entry name" value="ATP-DEPENDENT DNA HELICASE SRS2"/>
    <property type="match status" value="1"/>
</dbReference>
<dbReference type="AlphaFoldDB" id="W1Y2G0"/>
<reference evidence="8" key="1">
    <citation type="submission" date="2013-12" db="EMBL/GenBank/DDBJ databases">
        <title>A Varibaculum cambriense genome reconstructed from a premature infant gut community with otherwise low bacterial novelty that shifts toward anaerobic metabolism during the third week of life.</title>
        <authorList>
            <person name="Brown C.T."/>
            <person name="Sharon I."/>
            <person name="Thomas B.C."/>
            <person name="Castelle C.J."/>
            <person name="Morowitz M.J."/>
            <person name="Banfield J.F."/>
        </authorList>
    </citation>
    <scope>NUCLEOTIDE SEQUENCE</scope>
</reference>
<keyword evidence="5" id="KW-0238">DNA-binding</keyword>
<dbReference type="FunFam" id="1.10.10.160:FF:000001">
    <property type="entry name" value="ATP-dependent DNA helicase"/>
    <property type="match status" value="1"/>
</dbReference>
<dbReference type="InterPro" id="IPR014016">
    <property type="entry name" value="UvrD-like_ATP-bd"/>
</dbReference>
<keyword evidence="2" id="KW-0378">Hydrolase</keyword>
<evidence type="ECO:0000256" key="5">
    <source>
        <dbReference type="ARBA" id="ARBA00023125"/>
    </source>
</evidence>
<feature type="domain" description="UvrD-like helicase ATP-binding" evidence="7">
    <location>
        <begin position="1"/>
        <end position="120"/>
    </location>
</feature>
<dbReference type="Pfam" id="PF00580">
    <property type="entry name" value="UvrD-helicase"/>
    <property type="match status" value="1"/>
</dbReference>
<keyword evidence="4" id="KW-0067">ATP-binding</keyword>
<evidence type="ECO:0000313" key="8">
    <source>
        <dbReference type="EMBL" id="ETJ36733.1"/>
    </source>
</evidence>
<gene>
    <name evidence="8" type="ORF">Q604_UNBC09010G0001</name>
</gene>
<sequence length="120" mass="14062">DADHIGYNRNFTIVDPGEQRTLMKRILKSLNLDPKKWNERTILGTISNAKNDLIDEVAYAAQAGDMYTQIVAKCYEAYQKELRQSEAVDFDDLIMLTLRLFDQHPDVLTYYQQKFQYIHV</sequence>
<evidence type="ECO:0000256" key="4">
    <source>
        <dbReference type="ARBA" id="ARBA00022840"/>
    </source>
</evidence>
<dbReference type="PROSITE" id="PS51198">
    <property type="entry name" value="UVRD_HELICASE_ATP_BIND"/>
    <property type="match status" value="1"/>
</dbReference>